<keyword evidence="1" id="KW-0694">RNA-binding</keyword>
<dbReference type="GO" id="GO:0006355">
    <property type="term" value="P:regulation of DNA-templated transcription"/>
    <property type="evidence" value="ECO:0007669"/>
    <property type="project" value="InterPro"/>
</dbReference>
<evidence type="ECO:0000256" key="1">
    <source>
        <dbReference type="ARBA" id="ARBA00022884"/>
    </source>
</evidence>
<keyword evidence="4" id="KW-1185">Reference proteome</keyword>
<dbReference type="GO" id="GO:0003723">
    <property type="term" value="F:RNA binding"/>
    <property type="evidence" value="ECO:0007669"/>
    <property type="project" value="UniProtKB-KW"/>
</dbReference>
<dbReference type="OrthoDB" id="9797817at2"/>
<dbReference type="Proteomes" id="UP000019112">
    <property type="component" value="Unassembled WGS sequence"/>
</dbReference>
<dbReference type="eggNOG" id="COG0781">
    <property type="taxonomic scope" value="Bacteria"/>
</dbReference>
<feature type="domain" description="NusB/RsmB/TIM44" evidence="2">
    <location>
        <begin position="22"/>
        <end position="154"/>
    </location>
</feature>
<evidence type="ECO:0000313" key="3">
    <source>
        <dbReference type="EMBL" id="ETZ07170.1"/>
    </source>
</evidence>
<proteinExistence type="predicted"/>
<evidence type="ECO:0000259" key="2">
    <source>
        <dbReference type="Pfam" id="PF01029"/>
    </source>
</evidence>
<dbReference type="RefSeq" id="WP_021827345.1">
    <property type="nucleotide sequence ID" value="NZ_AWTR02000061.1"/>
</dbReference>
<gene>
    <name evidence="3" type="ORF">P618_200652</name>
</gene>
<reference evidence="3 4" key="1">
    <citation type="journal article" date="2014" name="FEMS Microbiol. Lett.">
        <title>Draft genome sequences of three Holospora species (Holospora obtusa, Holospora undulata, and Holospora elegans), endonuclear symbiotic bacteria of the ciliate Paramecium caudatum.</title>
        <authorList>
            <person name="Dohra H."/>
            <person name="Tanaka K."/>
            <person name="Suzuki T."/>
            <person name="Fujishima M."/>
            <person name="Suzuki H."/>
        </authorList>
    </citation>
    <scope>NUCLEOTIDE SEQUENCE [LARGE SCALE GENOMIC DNA]</scope>
    <source>
        <strain evidence="3 4">F1</strain>
    </source>
</reference>
<dbReference type="Pfam" id="PF01029">
    <property type="entry name" value="NusB"/>
    <property type="match status" value="1"/>
</dbReference>
<accession>W6TGW1</accession>
<dbReference type="InterPro" id="IPR006027">
    <property type="entry name" value="NusB_RsmB_TIM44"/>
</dbReference>
<dbReference type="Gene3D" id="1.10.940.10">
    <property type="entry name" value="NusB-like"/>
    <property type="match status" value="1"/>
</dbReference>
<name>W6TGW1_HOLOB</name>
<dbReference type="SUPFAM" id="SSF48013">
    <property type="entry name" value="NusB-like"/>
    <property type="match status" value="1"/>
</dbReference>
<comment type="caution">
    <text evidence="3">The sequence shown here is derived from an EMBL/GenBank/DDBJ whole genome shotgun (WGS) entry which is preliminary data.</text>
</comment>
<sequence length="162" mass="18559">MNLPSSFCPSLKKKEFSSRSVARALSIQCVFMLDYPEHNMEMFLFPIVKSRTHALFCDNETYSLDVEFAQSIIFGVKEHKIALQDSIQTGLLKLRTLSLLEEVTKSILLCGAWELKYALQNPIAVILYEYVQWAKHFLPEEGGYGFVHGVLDNIRPLLRSEI</sequence>
<evidence type="ECO:0000313" key="4">
    <source>
        <dbReference type="Proteomes" id="UP000019112"/>
    </source>
</evidence>
<organism evidence="3 4">
    <name type="scientific">Holospora obtusa F1</name>
    <dbReference type="NCBI Taxonomy" id="1399147"/>
    <lineage>
        <taxon>Bacteria</taxon>
        <taxon>Pseudomonadati</taxon>
        <taxon>Pseudomonadota</taxon>
        <taxon>Alphaproteobacteria</taxon>
        <taxon>Holosporales</taxon>
        <taxon>Holosporaceae</taxon>
        <taxon>Holospora</taxon>
    </lineage>
</organism>
<dbReference type="InterPro" id="IPR035926">
    <property type="entry name" value="NusB-like_sf"/>
</dbReference>
<protein>
    <recommendedName>
        <fullName evidence="2">NusB/RsmB/TIM44 domain-containing protein</fullName>
    </recommendedName>
</protein>
<dbReference type="EMBL" id="AWTR02000061">
    <property type="protein sequence ID" value="ETZ07170.1"/>
    <property type="molecule type" value="Genomic_DNA"/>
</dbReference>
<dbReference type="STRING" id="1399147.P618_200652"/>
<dbReference type="AlphaFoldDB" id="W6TGW1"/>